<dbReference type="InterPro" id="IPR004089">
    <property type="entry name" value="MCPsignal_dom"/>
</dbReference>
<dbReference type="PANTHER" id="PTHR43531">
    <property type="entry name" value="PROTEIN ICFG"/>
    <property type="match status" value="1"/>
</dbReference>
<dbReference type="GO" id="GO:0006935">
    <property type="term" value="P:chemotaxis"/>
    <property type="evidence" value="ECO:0007669"/>
    <property type="project" value="InterPro"/>
</dbReference>
<accession>A0A656QPJ4</accession>
<dbReference type="PRINTS" id="PR00260">
    <property type="entry name" value="CHEMTRNSDUCR"/>
</dbReference>
<dbReference type="GO" id="GO:0005886">
    <property type="term" value="C:plasma membrane"/>
    <property type="evidence" value="ECO:0007669"/>
    <property type="project" value="TreeGrafter"/>
</dbReference>
<dbReference type="Pfam" id="PF12729">
    <property type="entry name" value="4HB_MCP_1"/>
    <property type="match status" value="1"/>
</dbReference>
<gene>
    <name evidence="7" type="ORF">BG60_12360</name>
</gene>
<proteinExistence type="inferred from homology"/>
<dbReference type="AlphaFoldDB" id="A0A656QPJ4"/>
<dbReference type="PANTHER" id="PTHR43531:SF14">
    <property type="entry name" value="METHYL-ACCEPTING CHEMOTAXIS PROTEIN I-RELATED"/>
    <property type="match status" value="1"/>
</dbReference>
<dbReference type="InterPro" id="IPR051310">
    <property type="entry name" value="MCP_chemotaxis"/>
</dbReference>
<dbReference type="RefSeq" id="WP_034470753.1">
    <property type="nucleotide sequence ID" value="NZ_JAKREK010000001.1"/>
</dbReference>
<dbReference type="PROSITE" id="PS50111">
    <property type="entry name" value="CHEMOTAXIS_TRANSDUC_2"/>
    <property type="match status" value="1"/>
</dbReference>
<evidence type="ECO:0000256" key="2">
    <source>
        <dbReference type="ARBA" id="ARBA00022481"/>
    </source>
</evidence>
<organism evidence="7 8">
    <name type="scientific">Caballeronia zhejiangensis</name>
    <dbReference type="NCBI Taxonomy" id="871203"/>
    <lineage>
        <taxon>Bacteria</taxon>
        <taxon>Pseudomonadati</taxon>
        <taxon>Pseudomonadota</taxon>
        <taxon>Betaproteobacteria</taxon>
        <taxon>Burkholderiales</taxon>
        <taxon>Burkholderiaceae</taxon>
        <taxon>Caballeronia</taxon>
    </lineage>
</organism>
<dbReference type="SUPFAM" id="SSF58104">
    <property type="entry name" value="Methyl-accepting chemotaxis protein (MCP) signaling domain"/>
    <property type="match status" value="1"/>
</dbReference>
<evidence type="ECO:0000313" key="8">
    <source>
        <dbReference type="Proteomes" id="UP000027451"/>
    </source>
</evidence>
<evidence type="ECO:0000256" key="5">
    <source>
        <dbReference type="SAM" id="Phobius"/>
    </source>
</evidence>
<dbReference type="GO" id="GO:0007165">
    <property type="term" value="P:signal transduction"/>
    <property type="evidence" value="ECO:0007669"/>
    <property type="project" value="UniProtKB-KW"/>
</dbReference>
<dbReference type="Proteomes" id="UP000027451">
    <property type="component" value="Unassembled WGS sequence"/>
</dbReference>
<keyword evidence="5" id="KW-0472">Membrane</keyword>
<protein>
    <submittedName>
        <fullName evidence="7">Chemotaxis protein</fullName>
    </submittedName>
</protein>
<dbReference type="SMART" id="SM00283">
    <property type="entry name" value="MA"/>
    <property type="match status" value="1"/>
</dbReference>
<feature type="transmembrane region" description="Helical" evidence="5">
    <location>
        <begin position="189"/>
        <end position="209"/>
    </location>
</feature>
<feature type="domain" description="Methyl-accepting transducer" evidence="6">
    <location>
        <begin position="271"/>
        <end position="500"/>
    </location>
</feature>
<evidence type="ECO:0000256" key="1">
    <source>
        <dbReference type="ARBA" id="ARBA00004370"/>
    </source>
</evidence>
<evidence type="ECO:0000256" key="4">
    <source>
        <dbReference type="PROSITE-ProRule" id="PRU00284"/>
    </source>
</evidence>
<reference evidence="7 8" key="1">
    <citation type="submission" date="2014-03" db="EMBL/GenBank/DDBJ databases">
        <title>Draft Genome Sequences of Four Burkholderia Strains.</title>
        <authorList>
            <person name="Liu X.Y."/>
            <person name="Li C.X."/>
            <person name="Xu J.H."/>
        </authorList>
    </citation>
    <scope>NUCLEOTIDE SEQUENCE [LARGE SCALE GENOMIC DNA]</scope>
    <source>
        <strain evidence="7 8">OP-1</strain>
    </source>
</reference>
<evidence type="ECO:0000259" key="6">
    <source>
        <dbReference type="PROSITE" id="PS50111"/>
    </source>
</evidence>
<comment type="similarity">
    <text evidence="3">Belongs to the methyl-accepting chemotaxis (MCP) protein family.</text>
</comment>
<evidence type="ECO:0000256" key="3">
    <source>
        <dbReference type="ARBA" id="ARBA00029447"/>
    </source>
</evidence>
<keyword evidence="2" id="KW-0488">Methylation</keyword>
<evidence type="ECO:0000313" key="7">
    <source>
        <dbReference type="EMBL" id="KDR32868.1"/>
    </source>
</evidence>
<sequence length="525" mass="55606">MKWFDRLSVLSKLLLSFAVVILFTACVGATGVVSLAKMNFLIEEIGDRHMDGLYWVEEINKHKLNTDLAAANLTFADDAGKEKLKEGMAGSLDSMHRAFERMRPTMRSAESLALYDAASKSVAAWEDIVLMQMGKKAMPVDVDQMGLIARAIAASEKARESLERLADFKRKRATEARSSAASEYETMRVVMLALVFGAMVAGALLAVLIGRRLSAQLGGEPAYAADIADRIARGDLATRVVTRPGDDSSMLASLGNMSAKLADIVGGIRHSSDSILYASREIAQGNTDLSQRTEEQAASLEETASSMEQLTQTVRQNASNADEASGLARGASDVSARGSELVGEVVDNMRELASGSKRMTDIIAVIEGIAFQTNILALNAAVEAARAGEEGRGFAVVAGEVRSLAQRSATSAKEIKELIEASTARVDSGAALAERAGATMAEVTQAVQRVTDIMAQISSASHEQSAGIEQVNRAVAQMDEVTQQNAALVEQAAAAAGAMADQAEQLKSAVAVFELERDVSGAGKV</sequence>
<keyword evidence="8" id="KW-1185">Reference proteome</keyword>
<dbReference type="Gene3D" id="1.10.287.950">
    <property type="entry name" value="Methyl-accepting chemotaxis protein"/>
    <property type="match status" value="1"/>
</dbReference>
<comment type="caution">
    <text evidence="7">The sequence shown here is derived from an EMBL/GenBank/DDBJ whole genome shotgun (WGS) entry which is preliminary data.</text>
</comment>
<dbReference type="InterPro" id="IPR024478">
    <property type="entry name" value="HlyB_4HB_MCP"/>
</dbReference>
<dbReference type="InterPro" id="IPR004090">
    <property type="entry name" value="Chemotax_Me-accpt_rcpt"/>
</dbReference>
<dbReference type="FunFam" id="1.10.287.950:FF:000001">
    <property type="entry name" value="Methyl-accepting chemotaxis sensory transducer"/>
    <property type="match status" value="1"/>
</dbReference>
<dbReference type="GO" id="GO:0004888">
    <property type="term" value="F:transmembrane signaling receptor activity"/>
    <property type="evidence" value="ECO:0007669"/>
    <property type="project" value="InterPro"/>
</dbReference>
<dbReference type="EMBL" id="JFHD01000002">
    <property type="protein sequence ID" value="KDR32868.1"/>
    <property type="molecule type" value="Genomic_DNA"/>
</dbReference>
<keyword evidence="5" id="KW-1133">Transmembrane helix</keyword>
<dbReference type="PROSITE" id="PS51257">
    <property type="entry name" value="PROKAR_LIPOPROTEIN"/>
    <property type="match status" value="1"/>
</dbReference>
<dbReference type="Pfam" id="PF00015">
    <property type="entry name" value="MCPsignal"/>
    <property type="match status" value="1"/>
</dbReference>
<name>A0A656QPJ4_9BURK</name>
<keyword evidence="4" id="KW-0807">Transducer</keyword>
<comment type="subcellular location">
    <subcellularLocation>
        <location evidence="1">Membrane</location>
    </subcellularLocation>
</comment>
<dbReference type="CDD" id="cd11386">
    <property type="entry name" value="MCP_signal"/>
    <property type="match status" value="1"/>
</dbReference>
<keyword evidence="5" id="KW-0812">Transmembrane</keyword>